<comment type="caution">
    <text evidence="6">Lacks conserved residue(s) required for the propagation of feature annotation.</text>
</comment>
<reference evidence="9 10" key="1">
    <citation type="submission" date="2014-03" db="EMBL/GenBank/DDBJ databases">
        <title>Sequencing and Comparison of Genomes and Transcriptome Profiles of Human Ehrlichiosis Agents.</title>
        <authorList>
            <person name="Lin M."/>
            <person name="Daugherty S.C."/>
            <person name="Nagaraj S."/>
            <person name="Cheng Z."/>
            <person name="Xiong Q."/>
            <person name="Lin F.-Y."/>
            <person name="Sengamalay N."/>
            <person name="Ott S."/>
            <person name="Godinez A."/>
            <person name="Tallon L.J."/>
            <person name="Sadzewicz L."/>
            <person name="Fraser C.M."/>
            <person name="Dunning Hotopp J.C."/>
            <person name="Rikihisa Y."/>
        </authorList>
    </citation>
    <scope>NUCLEOTIDE SEQUENCE [LARGE SCALE GENOMIC DNA]</scope>
    <source>
        <strain evidence="9 10">Oregon</strain>
    </source>
</reference>
<dbReference type="SUPFAM" id="SSF47781">
    <property type="entry name" value="RuvA domain 2-like"/>
    <property type="match status" value="1"/>
</dbReference>
<gene>
    <name evidence="6" type="primary">ruvA</name>
    <name evidence="9" type="ORF">NHE_0556</name>
</gene>
<accession>X5HM49</accession>
<dbReference type="Proteomes" id="UP000023755">
    <property type="component" value="Chromosome"/>
</dbReference>
<keyword evidence="2 6" id="KW-0227">DNA damage</keyword>
<dbReference type="GO" id="GO:0000400">
    <property type="term" value="F:four-way junction DNA binding"/>
    <property type="evidence" value="ECO:0007669"/>
    <property type="project" value="UniProtKB-UniRule"/>
</dbReference>
<evidence type="ECO:0000256" key="5">
    <source>
        <dbReference type="ARBA" id="ARBA00023204"/>
    </source>
</evidence>
<proteinExistence type="inferred from homology"/>
<dbReference type="AlphaFoldDB" id="X5HM49"/>
<dbReference type="NCBIfam" id="TIGR00084">
    <property type="entry name" value="ruvA"/>
    <property type="match status" value="1"/>
</dbReference>
<dbReference type="EMBL" id="CP007481">
    <property type="protein sequence ID" value="AHX11495.1"/>
    <property type="molecule type" value="Genomic_DNA"/>
</dbReference>
<dbReference type="HAMAP" id="MF_00031">
    <property type="entry name" value="DNA_HJ_migration_RuvA"/>
    <property type="match status" value="1"/>
</dbReference>
<dbReference type="SUPFAM" id="SSF46929">
    <property type="entry name" value="DNA helicase RuvA subunit, C-terminal domain"/>
    <property type="match status" value="1"/>
</dbReference>
<dbReference type="InterPro" id="IPR012340">
    <property type="entry name" value="NA-bd_OB-fold"/>
</dbReference>
<dbReference type="STRING" id="1286528.NHE_0556"/>
<evidence type="ECO:0000259" key="7">
    <source>
        <dbReference type="Pfam" id="PF01330"/>
    </source>
</evidence>
<dbReference type="GO" id="GO:0009378">
    <property type="term" value="F:four-way junction helicase activity"/>
    <property type="evidence" value="ECO:0007669"/>
    <property type="project" value="InterPro"/>
</dbReference>
<comment type="function">
    <text evidence="6">The RuvA-RuvB-RuvC complex processes Holliday junction (HJ) DNA during genetic recombination and DNA repair, while the RuvA-RuvB complex plays an important role in the rescue of blocked DNA replication forks via replication fork reversal (RFR). RuvA specifically binds to HJ cruciform DNA, conferring on it an open structure. The RuvB hexamer acts as an ATP-dependent pump, pulling dsDNA into and through the RuvAB complex. HJ branch migration allows RuvC to scan DNA until it finds its consensus sequence, where it cleaves and resolves the cruciform DNA.</text>
</comment>
<dbReference type="GO" id="GO:0048476">
    <property type="term" value="C:Holliday junction resolvase complex"/>
    <property type="evidence" value="ECO:0007669"/>
    <property type="project" value="UniProtKB-UniRule"/>
</dbReference>
<dbReference type="InterPro" id="IPR010994">
    <property type="entry name" value="RuvA_2-like"/>
</dbReference>
<sequence length="192" mass="21503">MIGRLTGTVNEINSDSIILDVGGVGYNVFTTRRAMENLRTGQKLSIYIEHYIAENTIKLYGFPCKESQEIAKILVKVKGINYKIALTLLDHLGVNELIASIRDKNEVKLKVKGIGDKLIKRIITETYEEFLKLDYSEDHVNNVHTSLSNEAVSALVKLGFQQKSSQKAVSEIIANNPDIEINDLIKLALKML</sequence>
<evidence type="ECO:0000256" key="2">
    <source>
        <dbReference type="ARBA" id="ARBA00022763"/>
    </source>
</evidence>
<keyword evidence="3 6" id="KW-0238">DNA-binding</keyword>
<keyword evidence="5 6" id="KW-0234">DNA repair</keyword>
<evidence type="ECO:0000256" key="1">
    <source>
        <dbReference type="ARBA" id="ARBA00022490"/>
    </source>
</evidence>
<keyword evidence="4 6" id="KW-0233">DNA recombination</keyword>
<dbReference type="Pfam" id="PF14520">
    <property type="entry name" value="HHH_5"/>
    <property type="match status" value="1"/>
</dbReference>
<dbReference type="InterPro" id="IPR000085">
    <property type="entry name" value="RuvA"/>
</dbReference>
<dbReference type="GO" id="GO:0009379">
    <property type="term" value="C:Holliday junction helicase complex"/>
    <property type="evidence" value="ECO:0007669"/>
    <property type="project" value="InterPro"/>
</dbReference>
<feature type="region of interest" description="Domain III" evidence="6">
    <location>
        <begin position="143"/>
        <end position="192"/>
    </location>
</feature>
<dbReference type="InterPro" id="IPR013849">
    <property type="entry name" value="DNA_helicase_Holl-junc_RuvA_I"/>
</dbReference>
<organism evidence="9 10">
    <name type="scientific">Neorickettsia helminthoeca str. Oregon</name>
    <dbReference type="NCBI Taxonomy" id="1286528"/>
    <lineage>
        <taxon>Bacteria</taxon>
        <taxon>Pseudomonadati</taxon>
        <taxon>Pseudomonadota</taxon>
        <taxon>Alphaproteobacteria</taxon>
        <taxon>Rickettsiales</taxon>
        <taxon>Anaplasmataceae</taxon>
        <taxon>Neorickettsia</taxon>
    </lineage>
</organism>
<dbReference type="Gene3D" id="1.10.8.10">
    <property type="entry name" value="DNA helicase RuvA subunit, C-terminal domain"/>
    <property type="match status" value="1"/>
</dbReference>
<evidence type="ECO:0000313" key="10">
    <source>
        <dbReference type="Proteomes" id="UP000023755"/>
    </source>
</evidence>
<dbReference type="Gene3D" id="1.10.150.20">
    <property type="entry name" value="5' to 3' exonuclease, C-terminal subdomain"/>
    <property type="match status" value="1"/>
</dbReference>
<dbReference type="KEGG" id="nhm:NHE_0556"/>
<dbReference type="Gene3D" id="2.40.50.140">
    <property type="entry name" value="Nucleic acid-binding proteins"/>
    <property type="match status" value="1"/>
</dbReference>
<dbReference type="GO" id="GO:0006310">
    <property type="term" value="P:DNA recombination"/>
    <property type="evidence" value="ECO:0007669"/>
    <property type="project" value="UniProtKB-UniRule"/>
</dbReference>
<dbReference type="InterPro" id="IPR011114">
    <property type="entry name" value="RuvA_C"/>
</dbReference>
<dbReference type="Pfam" id="PF07499">
    <property type="entry name" value="RuvA_C"/>
    <property type="match status" value="1"/>
</dbReference>
<evidence type="ECO:0000259" key="8">
    <source>
        <dbReference type="Pfam" id="PF07499"/>
    </source>
</evidence>
<dbReference type="CDD" id="cd14332">
    <property type="entry name" value="UBA_RuvA_C"/>
    <property type="match status" value="1"/>
</dbReference>
<dbReference type="OrthoDB" id="5293449at2"/>
<protein>
    <recommendedName>
        <fullName evidence="6">Holliday junction branch migration complex subunit RuvA</fullName>
    </recommendedName>
</protein>
<keyword evidence="1 6" id="KW-0963">Cytoplasm</keyword>
<name>X5HM49_9RICK</name>
<dbReference type="GO" id="GO:0005737">
    <property type="term" value="C:cytoplasm"/>
    <property type="evidence" value="ECO:0007669"/>
    <property type="project" value="UniProtKB-SubCell"/>
</dbReference>
<dbReference type="InterPro" id="IPR036267">
    <property type="entry name" value="RuvA_C_sf"/>
</dbReference>
<feature type="domain" description="Holliday junction DNA helicase RuvA C-terminal" evidence="8">
    <location>
        <begin position="148"/>
        <end position="191"/>
    </location>
</feature>
<dbReference type="GO" id="GO:0006281">
    <property type="term" value="P:DNA repair"/>
    <property type="evidence" value="ECO:0007669"/>
    <property type="project" value="UniProtKB-UniRule"/>
</dbReference>
<comment type="domain">
    <text evidence="6">Has three domains with a flexible linker between the domains II and III and assumes an 'L' shape. Domain III is highly mobile and contacts RuvB.</text>
</comment>
<comment type="subunit">
    <text evidence="6">Homotetramer. Forms an RuvA(8)-RuvB(12)-Holliday junction (HJ) complex. HJ DNA is sandwiched between 2 RuvA tetramers; dsDNA enters through RuvA and exits via RuvB. An RuvB hexamer assembles on each DNA strand where it exits the tetramer. Each RuvB hexamer is contacted by two RuvA subunits (via domain III) on 2 adjacent RuvB subunits; this complex drives branch migration. In the full resolvosome a probable DNA-RuvA(4)-RuvB(12)-RuvC(2) complex forms which resolves the HJ.</text>
</comment>
<comment type="similarity">
    <text evidence="6">Belongs to the RuvA family.</text>
</comment>
<comment type="subcellular location">
    <subcellularLocation>
        <location evidence="6">Cytoplasm</location>
    </subcellularLocation>
</comment>
<evidence type="ECO:0000256" key="4">
    <source>
        <dbReference type="ARBA" id="ARBA00023172"/>
    </source>
</evidence>
<evidence type="ECO:0000313" key="9">
    <source>
        <dbReference type="EMBL" id="AHX11495.1"/>
    </source>
</evidence>
<evidence type="ECO:0000256" key="3">
    <source>
        <dbReference type="ARBA" id="ARBA00023125"/>
    </source>
</evidence>
<dbReference type="Pfam" id="PF01330">
    <property type="entry name" value="RuvA_N"/>
    <property type="match status" value="1"/>
</dbReference>
<evidence type="ECO:0000256" key="6">
    <source>
        <dbReference type="HAMAP-Rule" id="MF_00031"/>
    </source>
</evidence>
<dbReference type="HOGENOM" id="CLU_087936_3_0_5"/>
<dbReference type="GO" id="GO:0005524">
    <property type="term" value="F:ATP binding"/>
    <property type="evidence" value="ECO:0007669"/>
    <property type="project" value="InterPro"/>
</dbReference>
<feature type="domain" description="DNA helicase Holliday junction RuvA type" evidence="7">
    <location>
        <begin position="1"/>
        <end position="61"/>
    </location>
</feature>
<dbReference type="SUPFAM" id="SSF50249">
    <property type="entry name" value="Nucleic acid-binding proteins"/>
    <property type="match status" value="1"/>
</dbReference>
<dbReference type="RefSeq" id="WP_038559632.1">
    <property type="nucleotide sequence ID" value="NZ_CP007481.1"/>
</dbReference>
<keyword evidence="10" id="KW-1185">Reference proteome</keyword>